<feature type="region of interest" description="Disordered" evidence="3">
    <location>
        <begin position="332"/>
        <end position="409"/>
    </location>
</feature>
<feature type="compositionally biased region" description="Low complexity" evidence="3">
    <location>
        <begin position="371"/>
        <end position="381"/>
    </location>
</feature>
<evidence type="ECO:0000313" key="4">
    <source>
        <dbReference type="EMBL" id="KAK0628584.1"/>
    </source>
</evidence>
<gene>
    <name evidence="4" type="ORF">B0T17DRAFT_614480</name>
</gene>
<dbReference type="GO" id="GO:0000400">
    <property type="term" value="F:four-way junction DNA binding"/>
    <property type="evidence" value="ECO:0007669"/>
    <property type="project" value="TreeGrafter"/>
</dbReference>
<accession>A0AA39X773</accession>
<comment type="subcellular location">
    <subcellularLocation>
        <location evidence="1">Nucleus</location>
    </subcellularLocation>
</comment>
<feature type="compositionally biased region" description="Gly residues" evidence="3">
    <location>
        <begin position="336"/>
        <end position="349"/>
    </location>
</feature>
<dbReference type="GO" id="GO:0000723">
    <property type="term" value="P:telomere maintenance"/>
    <property type="evidence" value="ECO:0007669"/>
    <property type="project" value="TreeGrafter"/>
</dbReference>
<dbReference type="GO" id="GO:0007131">
    <property type="term" value="P:reciprocal meiotic recombination"/>
    <property type="evidence" value="ECO:0007669"/>
    <property type="project" value="TreeGrafter"/>
</dbReference>
<feature type="region of interest" description="Disordered" evidence="3">
    <location>
        <begin position="174"/>
        <end position="265"/>
    </location>
</feature>
<evidence type="ECO:0000313" key="5">
    <source>
        <dbReference type="Proteomes" id="UP001174934"/>
    </source>
</evidence>
<reference evidence="4" key="1">
    <citation type="submission" date="2023-06" db="EMBL/GenBank/DDBJ databases">
        <title>Genome-scale phylogeny and comparative genomics of the fungal order Sordariales.</title>
        <authorList>
            <consortium name="Lawrence Berkeley National Laboratory"/>
            <person name="Hensen N."/>
            <person name="Bonometti L."/>
            <person name="Westerberg I."/>
            <person name="Brannstrom I.O."/>
            <person name="Guillou S."/>
            <person name="Cros-Aarteil S."/>
            <person name="Calhoun S."/>
            <person name="Haridas S."/>
            <person name="Kuo A."/>
            <person name="Mondo S."/>
            <person name="Pangilinan J."/>
            <person name="Riley R."/>
            <person name="LaButti K."/>
            <person name="Andreopoulos B."/>
            <person name="Lipzen A."/>
            <person name="Chen C."/>
            <person name="Yanf M."/>
            <person name="Daum C."/>
            <person name="Ng V."/>
            <person name="Clum A."/>
            <person name="Steindorff A."/>
            <person name="Ohm R."/>
            <person name="Martin F."/>
            <person name="Silar P."/>
            <person name="Natvig D."/>
            <person name="Lalanne C."/>
            <person name="Gautier V."/>
            <person name="Ament-velasquez S.L."/>
            <person name="Kruys A."/>
            <person name="Hutchinson M.I."/>
            <person name="Powell A.J."/>
            <person name="Barry K."/>
            <person name="Miller A.N."/>
            <person name="Grigoriev I.V."/>
            <person name="Debuchy R."/>
            <person name="Gladieux P."/>
            <person name="Thoren M.H."/>
            <person name="Johannesson H."/>
        </authorList>
    </citation>
    <scope>NUCLEOTIDE SEQUENCE</scope>
    <source>
        <strain evidence="4">SMH3391-2</strain>
    </source>
</reference>
<dbReference type="Gene3D" id="3.40.50.300">
    <property type="entry name" value="P-loop containing nucleotide triphosphate hydrolases"/>
    <property type="match status" value="1"/>
</dbReference>
<evidence type="ECO:0000256" key="2">
    <source>
        <dbReference type="ARBA" id="ARBA00023242"/>
    </source>
</evidence>
<sequence length="511" mass="54439">MDSYGAVAREARSHGFPQAALSPVSASTLLDQEIQRKAALQRRGNLLTGCTELDKYVMLGGFDRGTVVGVSAEKDEIGLLIGLQTLAHLLTTKGTANNHSGNSKPSAVQTKAMIITTLSVAELLPRLREVLVSQVATLQGGLQNVQAQVQSCLERISIARVFDIEGLLEVLGDLDNAGSVPNRPSETKPEPSQAVKTEPKPAPNPRPSKKTVILDSEHEDDGLSSPPSSCIGQELQSPLEQPTQPENPTATRPLPPLESNNNDMIFDTATPDLILISNMTTLLNALFTGRDDKPAAHNSMLLLSSRLRHITRSAKHGGPVIMLFNSTTSATSFTESGGGGVSGGVGGDISVGSDRQQQQQQPDQSLRSIFNNSNTNNDNNSLPVPEFGSGPGVHGTRNSGYGSNSVRYHSNNRRNKPSFGIVFAQLLDVHLLCTRVPRSAGAQSGGGGVYPVWVVEVLLDEVGVYDDGIYCDGDGEVKATRRCREQRWGAVEVDEGGGMIMDALRGSNHLG</sequence>
<dbReference type="AlphaFoldDB" id="A0AA39X773"/>
<dbReference type="GO" id="GO:0003697">
    <property type="term" value="F:single-stranded DNA binding"/>
    <property type="evidence" value="ECO:0007669"/>
    <property type="project" value="TreeGrafter"/>
</dbReference>
<dbReference type="GO" id="GO:0042148">
    <property type="term" value="P:DNA strand invasion"/>
    <property type="evidence" value="ECO:0007669"/>
    <property type="project" value="TreeGrafter"/>
</dbReference>
<dbReference type="Proteomes" id="UP001174934">
    <property type="component" value="Unassembled WGS sequence"/>
</dbReference>
<evidence type="ECO:0000256" key="1">
    <source>
        <dbReference type="ARBA" id="ARBA00004123"/>
    </source>
</evidence>
<organism evidence="4 5">
    <name type="scientific">Bombardia bombarda</name>
    <dbReference type="NCBI Taxonomy" id="252184"/>
    <lineage>
        <taxon>Eukaryota</taxon>
        <taxon>Fungi</taxon>
        <taxon>Dikarya</taxon>
        <taxon>Ascomycota</taxon>
        <taxon>Pezizomycotina</taxon>
        <taxon>Sordariomycetes</taxon>
        <taxon>Sordariomycetidae</taxon>
        <taxon>Sordariales</taxon>
        <taxon>Lasiosphaeriaceae</taxon>
        <taxon>Bombardia</taxon>
    </lineage>
</organism>
<feature type="compositionally biased region" description="Low complexity" evidence="3">
    <location>
        <begin position="350"/>
        <end position="361"/>
    </location>
</feature>
<feature type="compositionally biased region" description="Polar residues" evidence="3">
    <location>
        <begin position="396"/>
        <end position="409"/>
    </location>
</feature>
<name>A0AA39X773_9PEZI</name>
<proteinExistence type="predicted"/>
<keyword evidence="5" id="KW-1185">Reference proteome</keyword>
<dbReference type="InterPro" id="IPR027417">
    <property type="entry name" value="P-loop_NTPase"/>
</dbReference>
<comment type="caution">
    <text evidence="4">The sequence shown here is derived from an EMBL/GenBank/DDBJ whole genome shotgun (WGS) entry which is preliminary data.</text>
</comment>
<dbReference type="GO" id="GO:0033063">
    <property type="term" value="C:Rad51B-Rad51C-Rad51D-XRCC2 complex"/>
    <property type="evidence" value="ECO:0007669"/>
    <property type="project" value="TreeGrafter"/>
</dbReference>
<evidence type="ECO:0000256" key="3">
    <source>
        <dbReference type="SAM" id="MobiDB-lite"/>
    </source>
</evidence>
<dbReference type="PANTHER" id="PTHR46457:SF1">
    <property type="entry name" value="DNA REPAIR PROTEIN RAD51 HOMOLOG 4"/>
    <property type="match status" value="1"/>
</dbReference>
<dbReference type="GO" id="GO:0005657">
    <property type="term" value="C:replication fork"/>
    <property type="evidence" value="ECO:0007669"/>
    <property type="project" value="TreeGrafter"/>
</dbReference>
<dbReference type="GO" id="GO:0000724">
    <property type="term" value="P:double-strand break repair via homologous recombination"/>
    <property type="evidence" value="ECO:0007669"/>
    <property type="project" value="TreeGrafter"/>
</dbReference>
<dbReference type="PANTHER" id="PTHR46457">
    <property type="entry name" value="DNA REPAIR PROTEIN RAD51 HOMOLOG 4"/>
    <property type="match status" value="1"/>
</dbReference>
<protein>
    <submittedName>
        <fullName evidence="4">Uncharacterized protein</fullName>
    </submittedName>
</protein>
<dbReference type="GO" id="GO:0005815">
    <property type="term" value="C:microtubule organizing center"/>
    <property type="evidence" value="ECO:0007669"/>
    <property type="project" value="TreeGrafter"/>
</dbReference>
<dbReference type="EMBL" id="JAULSR010000002">
    <property type="protein sequence ID" value="KAK0628584.1"/>
    <property type="molecule type" value="Genomic_DNA"/>
</dbReference>
<keyword evidence="2" id="KW-0539">Nucleus</keyword>
<feature type="compositionally biased region" description="Polar residues" evidence="3">
    <location>
        <begin position="225"/>
        <end position="250"/>
    </location>
</feature>
<dbReference type="GO" id="GO:0008094">
    <property type="term" value="F:ATP-dependent activity, acting on DNA"/>
    <property type="evidence" value="ECO:0007669"/>
    <property type="project" value="TreeGrafter"/>
</dbReference>
<dbReference type="InterPro" id="IPR051988">
    <property type="entry name" value="HRR_RAD51_Paralog"/>
</dbReference>